<evidence type="ECO:0000256" key="1">
    <source>
        <dbReference type="ARBA" id="ARBA00023125"/>
    </source>
</evidence>
<dbReference type="PROSITE" id="PS50937">
    <property type="entry name" value="HTH_MERR_2"/>
    <property type="match status" value="1"/>
</dbReference>
<dbReference type="CDD" id="cd04788">
    <property type="entry name" value="HTH_NolA-AlbR"/>
    <property type="match status" value="1"/>
</dbReference>
<dbReference type="Pfam" id="PF13411">
    <property type="entry name" value="MerR_1"/>
    <property type="match status" value="1"/>
</dbReference>
<evidence type="ECO:0000259" key="2">
    <source>
        <dbReference type="PROSITE" id="PS50937"/>
    </source>
</evidence>
<dbReference type="PANTHER" id="PTHR30204:SF90">
    <property type="entry name" value="HTH-TYPE TRANSCRIPTIONAL ACTIVATOR MTA"/>
    <property type="match status" value="1"/>
</dbReference>
<dbReference type="Gene3D" id="1.10.1660.10">
    <property type="match status" value="1"/>
</dbReference>
<keyword evidence="1" id="KW-0238">DNA-binding</keyword>
<dbReference type="InterPro" id="IPR000551">
    <property type="entry name" value="MerR-type_HTH_dom"/>
</dbReference>
<dbReference type="GO" id="GO:0003700">
    <property type="term" value="F:DNA-binding transcription factor activity"/>
    <property type="evidence" value="ECO:0007669"/>
    <property type="project" value="InterPro"/>
</dbReference>
<dbReference type="InterPro" id="IPR012925">
    <property type="entry name" value="TipAS_dom"/>
</dbReference>
<dbReference type="PROSITE" id="PS00552">
    <property type="entry name" value="HTH_MERR_1"/>
    <property type="match status" value="1"/>
</dbReference>
<accession>A0A708A106</accession>
<gene>
    <name evidence="3" type="ORF">G0M33_23600</name>
</gene>
<sequence length="341" mass="39292">MLLQIGDLAKRTGLTIRTLHHYDNIGLLQPTARTEAGYRLYSRKDIARLHQILALRTLGMPLTKIGTALNNSNLTLGPLIDQQIEAIDKLIAKQTQLRYRLNNLKSQLMDGEDLDLDNWLKTLELMSMYEQYFTKEELANLDFLQPDSKKQKEWKSLTKEANTLFNAGESPKSKSAQNLALRWMKTLEQNTNSNPEWLIKLNNLSSKEILFQEAIGVNDKIIDFLLEAFSESKLNIFKNYLTEQEFSFMKQHYAKEMKSWPQLLVDLDKAIKLGIEPDSKHAKNLASKWIKMFQGYAGKDPNTHEKIRKAMHNEKSLAEGTWLKPEALMFLEKAVSALHNQ</sequence>
<dbReference type="SMART" id="SM00422">
    <property type="entry name" value="HTH_MERR"/>
    <property type="match status" value="1"/>
</dbReference>
<evidence type="ECO:0000313" key="3">
    <source>
        <dbReference type="EMBL" id="HAD0285688.1"/>
    </source>
</evidence>
<dbReference type="EMBL" id="DAANKU010000108">
    <property type="protein sequence ID" value="HAD0285688.1"/>
    <property type="molecule type" value="Genomic_DNA"/>
</dbReference>
<dbReference type="InterPro" id="IPR009061">
    <property type="entry name" value="DNA-bd_dom_put_sf"/>
</dbReference>
<dbReference type="InterPro" id="IPR047057">
    <property type="entry name" value="MerR_fam"/>
</dbReference>
<dbReference type="GO" id="GO:0003677">
    <property type="term" value="F:DNA binding"/>
    <property type="evidence" value="ECO:0007669"/>
    <property type="project" value="UniProtKB-KW"/>
</dbReference>
<reference evidence="3" key="1">
    <citation type="journal article" date="2018" name="Genome Biol.">
        <title>SKESA: strategic k-mer extension for scrupulous assemblies.</title>
        <authorList>
            <person name="Souvorov A."/>
            <person name="Agarwala R."/>
            <person name="Lipman D.J."/>
        </authorList>
    </citation>
    <scope>NUCLEOTIDE SEQUENCE</scope>
    <source>
        <strain evidence="3">M2815013</strain>
    </source>
</reference>
<dbReference type="AlphaFoldDB" id="A0A708A106"/>
<dbReference type="Pfam" id="PF07739">
    <property type="entry name" value="TipAS"/>
    <property type="match status" value="1"/>
</dbReference>
<proteinExistence type="predicted"/>
<reference evidence="3" key="2">
    <citation type="submission" date="2019-08" db="EMBL/GenBank/DDBJ databases">
        <authorList>
            <consortium name="NCBI Pathogen Detection Project"/>
        </authorList>
    </citation>
    <scope>NUCLEOTIDE SEQUENCE</scope>
    <source>
        <strain evidence="3">M2815013</strain>
    </source>
</reference>
<comment type="caution">
    <text evidence="3">The sequence shown here is derived from an EMBL/GenBank/DDBJ whole genome shotgun (WGS) entry which is preliminary data.</text>
</comment>
<dbReference type="PRINTS" id="PR00040">
    <property type="entry name" value="HTHMERR"/>
</dbReference>
<name>A0A708A106_SALTM</name>
<feature type="domain" description="HTH merR-type" evidence="2">
    <location>
        <begin position="2"/>
        <end position="71"/>
    </location>
</feature>
<dbReference type="SUPFAM" id="SSF46955">
    <property type="entry name" value="Putative DNA-binding domain"/>
    <property type="match status" value="1"/>
</dbReference>
<protein>
    <submittedName>
        <fullName evidence="3">MerR family transcriptional regulator</fullName>
    </submittedName>
</protein>
<dbReference type="PANTHER" id="PTHR30204">
    <property type="entry name" value="REDOX-CYCLING DRUG-SENSING TRANSCRIPTIONAL ACTIVATOR SOXR"/>
    <property type="match status" value="1"/>
</dbReference>
<organism evidence="3">
    <name type="scientific">Salmonella typhimurium</name>
    <dbReference type="NCBI Taxonomy" id="90371"/>
    <lineage>
        <taxon>Bacteria</taxon>
        <taxon>Pseudomonadati</taxon>
        <taxon>Pseudomonadota</taxon>
        <taxon>Gammaproteobacteria</taxon>
        <taxon>Enterobacterales</taxon>
        <taxon>Enterobacteriaceae</taxon>
        <taxon>Salmonella</taxon>
    </lineage>
</organism>